<dbReference type="GO" id="GO:0032153">
    <property type="term" value="C:cell division site"/>
    <property type="evidence" value="ECO:0007669"/>
    <property type="project" value="TreeGrafter"/>
</dbReference>
<feature type="domain" description="SHS2" evidence="1">
    <location>
        <begin position="4"/>
        <end position="187"/>
    </location>
</feature>
<accession>H1DHJ6</accession>
<evidence type="ECO:0000313" key="2">
    <source>
        <dbReference type="EMBL" id="EHP47125.1"/>
    </source>
</evidence>
<dbReference type="SUPFAM" id="SSF53067">
    <property type="entry name" value="Actin-like ATPase domain"/>
    <property type="match status" value="2"/>
</dbReference>
<dbReference type="STRING" id="742817.HMPREF9449_01732"/>
<dbReference type="InterPro" id="IPR003494">
    <property type="entry name" value="SHS2_FtsA"/>
</dbReference>
<proteinExistence type="predicted"/>
<keyword evidence="2" id="KW-0132">Cell division</keyword>
<sequence length="385" mass="42476">MGLIASLDIGSEKMVMAVASQENGDYHLAGIKMIALQGVTDGVITDKAKVKSYIKYLIQELAKDKAIDRLKMSLSGAALRVSEHKVNVLLQRKNVKEGDLARAENKCIEAAVSREDELVDILPVSYQIDRGMVVAHPVGVAGRSLDVHYRVYLADAAYLMEIRALLADCGIEDVEFFPPVRAYMEALDVCSTDKPFALIDMGARHTAVMLWGEGMLKQEVVLPLGTHAVDTDIMKGFRIEGIQVAKQMKHQYGIALRSMCKTEKIAIPEVKKQIEKRDLAKVIQCRMEELLEGAIFQLQQWRFNDAEKEILLTGGGSRVIGTDTLLAKLSGHKVRMAKVKGVISGNEEILSAPACLIVLGLLLCEHIELEEEKGGIGNWFSSIFK</sequence>
<keyword evidence="2" id="KW-0131">Cell cycle</keyword>
<dbReference type="Pfam" id="PF02491">
    <property type="entry name" value="SHS2_FTSA"/>
    <property type="match status" value="1"/>
</dbReference>
<comment type="caution">
    <text evidence="2">The sequence shown here is derived from an EMBL/GenBank/DDBJ whole genome shotgun (WGS) entry which is preliminary data.</text>
</comment>
<protein>
    <submittedName>
        <fullName evidence="2">Cell division protein FtsA</fullName>
    </submittedName>
</protein>
<name>H1DHJ6_9BACT</name>
<dbReference type="AlphaFoldDB" id="H1DHJ6"/>
<dbReference type="Pfam" id="PF14450">
    <property type="entry name" value="FtsA"/>
    <property type="match status" value="1"/>
</dbReference>
<dbReference type="EMBL" id="ADMC01000023">
    <property type="protein sequence ID" value="EHP47125.1"/>
    <property type="molecule type" value="Genomic_DNA"/>
</dbReference>
<dbReference type="GeneID" id="98069298"/>
<dbReference type="Gene3D" id="3.30.420.40">
    <property type="match status" value="1"/>
</dbReference>
<keyword evidence="3" id="KW-1185">Reference proteome</keyword>
<dbReference type="GO" id="GO:0051301">
    <property type="term" value="P:cell division"/>
    <property type="evidence" value="ECO:0007669"/>
    <property type="project" value="UniProtKB-KW"/>
</dbReference>
<dbReference type="PATRIC" id="fig|742817.3.peg.1849"/>
<dbReference type="InterPro" id="IPR043129">
    <property type="entry name" value="ATPase_NBD"/>
</dbReference>
<dbReference type="RefSeq" id="WP_009136880.1">
    <property type="nucleotide sequence ID" value="NZ_JH594596.1"/>
</dbReference>
<dbReference type="eggNOG" id="COG0849">
    <property type="taxonomic scope" value="Bacteria"/>
</dbReference>
<dbReference type="InterPro" id="IPR050696">
    <property type="entry name" value="FtsA/MreB"/>
</dbReference>
<dbReference type="Proteomes" id="UP000004892">
    <property type="component" value="Unassembled WGS sequence"/>
</dbReference>
<dbReference type="HOGENOM" id="CLU_709477_0_0_10"/>
<reference evidence="2 3" key="1">
    <citation type="submission" date="2012-01" db="EMBL/GenBank/DDBJ databases">
        <title>The Genome Sequence of Odoribacter laneus YIT 12061.</title>
        <authorList>
            <consortium name="The Broad Institute Genome Sequencing Platform"/>
            <person name="Earl A."/>
            <person name="Ward D."/>
            <person name="Feldgarden M."/>
            <person name="Gevers D."/>
            <person name="Morotomi M."/>
            <person name="Young S.K."/>
            <person name="Zeng Q."/>
            <person name="Gargeya S."/>
            <person name="Fitzgerald M."/>
            <person name="Haas B."/>
            <person name="Abouelleil A."/>
            <person name="Alvarado L."/>
            <person name="Arachchi H.M."/>
            <person name="Berlin A."/>
            <person name="Chapman S.B."/>
            <person name="Gearin G."/>
            <person name="Goldberg J."/>
            <person name="Griggs A."/>
            <person name="Gujja S."/>
            <person name="Hansen M."/>
            <person name="Heiman D."/>
            <person name="Howarth C."/>
            <person name="Larimer J."/>
            <person name="Lui A."/>
            <person name="MacDonald P.J.P."/>
            <person name="McCowen C."/>
            <person name="Montmayeur A."/>
            <person name="Murphy C."/>
            <person name="Neiman D."/>
            <person name="Pearson M."/>
            <person name="Priest M."/>
            <person name="Roberts A."/>
            <person name="Saif S."/>
            <person name="Shea T."/>
            <person name="Sisk P."/>
            <person name="Stolte C."/>
            <person name="Sykes S."/>
            <person name="Wortman J."/>
            <person name="Nusbaum C."/>
            <person name="Birren B."/>
        </authorList>
    </citation>
    <scope>NUCLEOTIDE SEQUENCE [LARGE SCALE GENOMIC DNA]</scope>
    <source>
        <strain evidence="2 3">YIT 12061</strain>
    </source>
</reference>
<organism evidence="2 3">
    <name type="scientific">Odoribacter laneus YIT 12061</name>
    <dbReference type="NCBI Taxonomy" id="742817"/>
    <lineage>
        <taxon>Bacteria</taxon>
        <taxon>Pseudomonadati</taxon>
        <taxon>Bacteroidota</taxon>
        <taxon>Bacteroidia</taxon>
        <taxon>Bacteroidales</taxon>
        <taxon>Odoribacteraceae</taxon>
        <taxon>Odoribacter</taxon>
    </lineage>
</organism>
<dbReference type="PANTHER" id="PTHR32432">
    <property type="entry name" value="CELL DIVISION PROTEIN FTSA-RELATED"/>
    <property type="match status" value="1"/>
</dbReference>
<dbReference type="PANTHER" id="PTHR32432:SF4">
    <property type="entry name" value="CELL DIVISION PROTEIN FTSA"/>
    <property type="match status" value="1"/>
</dbReference>
<gene>
    <name evidence="2" type="ORF">HMPREF9449_01732</name>
</gene>
<evidence type="ECO:0000313" key="3">
    <source>
        <dbReference type="Proteomes" id="UP000004892"/>
    </source>
</evidence>
<dbReference type="SMART" id="SM00842">
    <property type="entry name" value="FtsA"/>
    <property type="match status" value="1"/>
</dbReference>
<dbReference type="GO" id="GO:0009898">
    <property type="term" value="C:cytoplasmic side of plasma membrane"/>
    <property type="evidence" value="ECO:0007669"/>
    <property type="project" value="TreeGrafter"/>
</dbReference>
<evidence type="ECO:0000259" key="1">
    <source>
        <dbReference type="SMART" id="SM00842"/>
    </source>
</evidence>